<sequence>VHSQFFPRQLILYDKVMALLESNGNAINRESDANNDQSDEDYRQTSYNDFIEFIQQSINNENSGKTSQTVLGSNLNLPRYLR</sequence>
<name>A0A8S3JST3_9BILA</name>
<evidence type="ECO:0000313" key="2">
    <source>
        <dbReference type="EMBL" id="CAF5220650.1"/>
    </source>
</evidence>
<protein>
    <submittedName>
        <fullName evidence="2">Uncharacterized protein</fullName>
    </submittedName>
</protein>
<gene>
    <name evidence="2" type="ORF">SMN809_LOCUS81992</name>
</gene>
<feature type="region of interest" description="Disordered" evidence="1">
    <location>
        <begin position="62"/>
        <end position="82"/>
    </location>
</feature>
<feature type="non-terminal residue" evidence="2">
    <location>
        <position position="1"/>
    </location>
</feature>
<dbReference type="AlphaFoldDB" id="A0A8S3JST3"/>
<evidence type="ECO:0000256" key="1">
    <source>
        <dbReference type="SAM" id="MobiDB-lite"/>
    </source>
</evidence>
<feature type="compositionally biased region" description="Polar residues" evidence="1">
    <location>
        <begin position="62"/>
        <end position="76"/>
    </location>
</feature>
<reference evidence="2" key="1">
    <citation type="submission" date="2021-02" db="EMBL/GenBank/DDBJ databases">
        <authorList>
            <person name="Nowell W R."/>
        </authorList>
    </citation>
    <scope>NUCLEOTIDE SEQUENCE</scope>
</reference>
<dbReference type="Proteomes" id="UP000676336">
    <property type="component" value="Unassembled WGS sequence"/>
</dbReference>
<dbReference type="EMBL" id="CAJOBI010350108">
    <property type="protein sequence ID" value="CAF5220650.1"/>
    <property type="molecule type" value="Genomic_DNA"/>
</dbReference>
<comment type="caution">
    <text evidence="2">The sequence shown here is derived from an EMBL/GenBank/DDBJ whole genome shotgun (WGS) entry which is preliminary data.</text>
</comment>
<proteinExistence type="predicted"/>
<evidence type="ECO:0000313" key="3">
    <source>
        <dbReference type="Proteomes" id="UP000676336"/>
    </source>
</evidence>
<accession>A0A8S3JST3</accession>
<organism evidence="2 3">
    <name type="scientific">Rotaria magnacalcarata</name>
    <dbReference type="NCBI Taxonomy" id="392030"/>
    <lineage>
        <taxon>Eukaryota</taxon>
        <taxon>Metazoa</taxon>
        <taxon>Spiralia</taxon>
        <taxon>Gnathifera</taxon>
        <taxon>Rotifera</taxon>
        <taxon>Eurotatoria</taxon>
        <taxon>Bdelloidea</taxon>
        <taxon>Philodinida</taxon>
        <taxon>Philodinidae</taxon>
        <taxon>Rotaria</taxon>
    </lineage>
</organism>